<keyword evidence="1" id="KW-0732">Signal</keyword>
<dbReference type="WBParaSite" id="nRc.2.0.1.t44500-RA">
    <property type="protein sequence ID" value="nRc.2.0.1.t44500-RA"/>
    <property type="gene ID" value="nRc.2.0.1.g44500"/>
</dbReference>
<name>A0A915L1B3_ROMCU</name>
<sequence>MLIVLLSISLLMASIKAQHPWDFGMNRDHVGRQIAMHLIGRAQAYDPYGPGKRSAPVVNWAPIQQPTIWVPLGGYPYYAAL</sequence>
<reference evidence="3" key="1">
    <citation type="submission" date="2022-11" db="UniProtKB">
        <authorList>
            <consortium name="WormBaseParasite"/>
        </authorList>
    </citation>
    <scope>IDENTIFICATION</scope>
</reference>
<evidence type="ECO:0000313" key="3">
    <source>
        <dbReference type="WBParaSite" id="nRc.2.0.1.t44500-RA"/>
    </source>
</evidence>
<evidence type="ECO:0000256" key="1">
    <source>
        <dbReference type="SAM" id="SignalP"/>
    </source>
</evidence>
<proteinExistence type="predicted"/>
<dbReference type="AlphaFoldDB" id="A0A915L1B3"/>
<dbReference type="Proteomes" id="UP000887565">
    <property type="component" value="Unplaced"/>
</dbReference>
<evidence type="ECO:0000313" key="2">
    <source>
        <dbReference type="Proteomes" id="UP000887565"/>
    </source>
</evidence>
<protein>
    <submittedName>
        <fullName evidence="3">Uncharacterized protein</fullName>
    </submittedName>
</protein>
<feature type="signal peptide" evidence="1">
    <location>
        <begin position="1"/>
        <end position="17"/>
    </location>
</feature>
<keyword evidence="2" id="KW-1185">Reference proteome</keyword>
<accession>A0A915L1B3</accession>
<feature type="chain" id="PRO_5037298972" evidence="1">
    <location>
        <begin position="18"/>
        <end position="81"/>
    </location>
</feature>
<organism evidence="2 3">
    <name type="scientific">Romanomermis culicivorax</name>
    <name type="common">Nematode worm</name>
    <dbReference type="NCBI Taxonomy" id="13658"/>
    <lineage>
        <taxon>Eukaryota</taxon>
        <taxon>Metazoa</taxon>
        <taxon>Ecdysozoa</taxon>
        <taxon>Nematoda</taxon>
        <taxon>Enoplea</taxon>
        <taxon>Dorylaimia</taxon>
        <taxon>Mermithida</taxon>
        <taxon>Mermithoidea</taxon>
        <taxon>Mermithidae</taxon>
        <taxon>Romanomermis</taxon>
    </lineage>
</organism>